<keyword evidence="2" id="KW-1185">Reference proteome</keyword>
<name>A0AAD9PU01_ACRCE</name>
<proteinExistence type="predicted"/>
<dbReference type="AlphaFoldDB" id="A0AAD9PU01"/>
<evidence type="ECO:0000313" key="1">
    <source>
        <dbReference type="EMBL" id="KAK2548919.1"/>
    </source>
</evidence>
<comment type="caution">
    <text evidence="1">The sequence shown here is derived from an EMBL/GenBank/DDBJ whole genome shotgun (WGS) entry which is preliminary data.</text>
</comment>
<accession>A0AAD9PU01</accession>
<evidence type="ECO:0000313" key="2">
    <source>
        <dbReference type="Proteomes" id="UP001249851"/>
    </source>
</evidence>
<organism evidence="1 2">
    <name type="scientific">Acropora cervicornis</name>
    <name type="common">Staghorn coral</name>
    <dbReference type="NCBI Taxonomy" id="6130"/>
    <lineage>
        <taxon>Eukaryota</taxon>
        <taxon>Metazoa</taxon>
        <taxon>Cnidaria</taxon>
        <taxon>Anthozoa</taxon>
        <taxon>Hexacorallia</taxon>
        <taxon>Scleractinia</taxon>
        <taxon>Astrocoeniina</taxon>
        <taxon>Acroporidae</taxon>
        <taxon>Acropora</taxon>
    </lineage>
</organism>
<protein>
    <submittedName>
        <fullName evidence="1">Uncharacterized protein</fullName>
    </submittedName>
</protein>
<dbReference type="Proteomes" id="UP001249851">
    <property type="component" value="Unassembled WGS sequence"/>
</dbReference>
<reference evidence="1" key="1">
    <citation type="journal article" date="2023" name="G3 (Bethesda)">
        <title>Whole genome assembly and annotation of the endangered Caribbean coral Acropora cervicornis.</title>
        <authorList>
            <person name="Selwyn J.D."/>
            <person name="Vollmer S.V."/>
        </authorList>
    </citation>
    <scope>NUCLEOTIDE SEQUENCE</scope>
    <source>
        <strain evidence="1">K2</strain>
    </source>
</reference>
<reference evidence="1" key="2">
    <citation type="journal article" date="2023" name="Science">
        <title>Genomic signatures of disease resistance in endangered staghorn corals.</title>
        <authorList>
            <person name="Vollmer S.V."/>
            <person name="Selwyn J.D."/>
            <person name="Despard B.A."/>
            <person name="Roesel C.L."/>
        </authorList>
    </citation>
    <scope>NUCLEOTIDE SEQUENCE</scope>
    <source>
        <strain evidence="1">K2</strain>
    </source>
</reference>
<dbReference type="EMBL" id="JARQWQ010000135">
    <property type="protein sequence ID" value="KAK2548919.1"/>
    <property type="molecule type" value="Genomic_DNA"/>
</dbReference>
<sequence>MASKGPLSWKRIDSKLERSLTLAVNGEFLRNSYYLLYERTAGDSVSNGRHYGPSEGHVAYLSRGTVGMNYCTTEKDWR</sequence>
<gene>
    <name evidence="1" type="ORF">P5673_030738</name>
</gene>